<dbReference type="InterPro" id="IPR015424">
    <property type="entry name" value="PyrdxlP-dep_Trfase"/>
</dbReference>
<proteinExistence type="predicted"/>
<comment type="cofactor">
    <cofactor evidence="1">
        <name>pyridoxal 5'-phosphate</name>
        <dbReference type="ChEBI" id="CHEBI:597326"/>
    </cofactor>
</comment>
<dbReference type="InterPro" id="IPR050477">
    <property type="entry name" value="GrpII_AminoAcid_Decarb"/>
</dbReference>
<protein>
    <submittedName>
        <fullName evidence="4">Pyridoxal-dependent decarboxylase</fullName>
    </submittedName>
</protein>
<keyword evidence="2" id="KW-0663">Pyridoxal phosphate</keyword>
<dbReference type="PANTHER" id="PTHR42735">
    <property type="match status" value="1"/>
</dbReference>
<dbReference type="RefSeq" id="WP_303304581.1">
    <property type="nucleotide sequence ID" value="NZ_BAABDA010000011.1"/>
</dbReference>
<name>A0ABT8WVR7_9FLAO</name>
<sequence>MGVWKILIILSSTNHNTKKSLQKLSKKIRQIDDEIIQWHTIVDPNQLEIEEIIQEHKYLFVINTCRFPSINRREQKFIHDKFNILQFLNHLDLKIFGNGYLNGLFALDTPAVFKSASKELNPRVFTRLKQLKLNSTFPTEFPVSIRPYSKILIDESKTLIAKSEEEFNSIIAGIFDSQSNVDEIIVHKALQDKIKYTVSIIGNPPRNLCLICKTSADGFQTLKVDETITQELESKALCLFEKYGLKDYGQFEFKLDLRQENIHLSNLDFSNVLNDDILFYLLERYEMRVPDILKLLLLIYFTSRFDEIENNLIIQLATDLPNAVVSELMPLNLIKNINKNYSYKDVQNELRKRFLSPNEDNRKQIMKMIETSFSKIPNPNRESPFLGRTNSGHSFLEKYEMIPEEVQNDQIVLNESMQVLDGQLRWHSPSVLFNVFPATMLNTIASSTIINTYNPVAMTKITSAGVLKMEKQIVRQIANLIGWNKYEATGTFTYGGKACMAYGIKLGLNRSIRNADSDKSPVVICSQVAHFSIESICLQLGISQDSVIRIPLASSRTIDFVLFEKCLQELLEAKVPIACIVLSGGNTTHNEVEDIKKVYNIVERLKEKFSLNYFPFLYFDLVVGWPWLFYKYYDFGLNNLKIDPVTIGKIKIVYDGIKNSHLIDAAGIDFHKGGFSPHTNSLFVTRQASDLHLIFDNKIDEGNREPFHYTFSNSRGSTAIVAAWNVLQSIGIEGFQAYIANMVSVAGTFANTLPHHGFEVLRKDESTGFATIIWSSMLTHINDFSELFNADKSSIQENNKLLYYFTKYLSDNEIDSENKHYFVRFLDGYEYNTNGVAIAAFALLPMTIQITNEKASNIVNDMGYIRNDFLSRISSDPSIMSGSIPIDVPR</sequence>
<dbReference type="EMBL" id="JAUOEL010000019">
    <property type="protein sequence ID" value="MDO5977254.1"/>
    <property type="molecule type" value="Genomic_DNA"/>
</dbReference>
<keyword evidence="3" id="KW-0456">Lyase</keyword>
<reference evidence="4" key="1">
    <citation type="submission" date="2023-07" db="EMBL/GenBank/DDBJ databases">
        <title>Two novel species in the genus Flavivirga.</title>
        <authorList>
            <person name="Kwon K."/>
        </authorList>
    </citation>
    <scope>NUCLEOTIDE SEQUENCE</scope>
    <source>
        <strain evidence="4">KACC 14158</strain>
    </source>
</reference>
<dbReference type="Pfam" id="PF00282">
    <property type="entry name" value="Pyridoxal_deC"/>
    <property type="match status" value="1"/>
</dbReference>
<evidence type="ECO:0000256" key="1">
    <source>
        <dbReference type="ARBA" id="ARBA00001933"/>
    </source>
</evidence>
<dbReference type="Gene3D" id="3.40.640.10">
    <property type="entry name" value="Type I PLP-dependent aspartate aminotransferase-like (Major domain)"/>
    <property type="match status" value="1"/>
</dbReference>
<dbReference type="SUPFAM" id="SSF53383">
    <property type="entry name" value="PLP-dependent transferases"/>
    <property type="match status" value="1"/>
</dbReference>
<comment type="caution">
    <text evidence="4">The sequence shown here is derived from an EMBL/GenBank/DDBJ whole genome shotgun (WGS) entry which is preliminary data.</text>
</comment>
<dbReference type="Proteomes" id="UP001176806">
    <property type="component" value="Unassembled WGS sequence"/>
</dbReference>
<evidence type="ECO:0000313" key="4">
    <source>
        <dbReference type="EMBL" id="MDO5977254.1"/>
    </source>
</evidence>
<gene>
    <name evidence="4" type="ORF">Q4Q40_23930</name>
</gene>
<keyword evidence="5" id="KW-1185">Reference proteome</keyword>
<organism evidence="4 5">
    <name type="scientific">Flavivirga jejuensis</name>
    <dbReference type="NCBI Taxonomy" id="870487"/>
    <lineage>
        <taxon>Bacteria</taxon>
        <taxon>Pseudomonadati</taxon>
        <taxon>Bacteroidota</taxon>
        <taxon>Flavobacteriia</taxon>
        <taxon>Flavobacteriales</taxon>
        <taxon>Flavobacteriaceae</taxon>
        <taxon>Flavivirga</taxon>
    </lineage>
</organism>
<dbReference type="PANTHER" id="PTHR42735:SF6">
    <property type="entry name" value="SPHINGOSINE-1-PHOSPHATE LYASE 1"/>
    <property type="match status" value="1"/>
</dbReference>
<dbReference type="InterPro" id="IPR002129">
    <property type="entry name" value="PyrdxlP-dep_de-COase"/>
</dbReference>
<evidence type="ECO:0000313" key="5">
    <source>
        <dbReference type="Proteomes" id="UP001176806"/>
    </source>
</evidence>
<evidence type="ECO:0000256" key="2">
    <source>
        <dbReference type="ARBA" id="ARBA00022898"/>
    </source>
</evidence>
<evidence type="ECO:0000256" key="3">
    <source>
        <dbReference type="ARBA" id="ARBA00023239"/>
    </source>
</evidence>
<dbReference type="InterPro" id="IPR015421">
    <property type="entry name" value="PyrdxlP-dep_Trfase_major"/>
</dbReference>
<accession>A0ABT8WVR7</accession>